<dbReference type="AlphaFoldDB" id="A0A1A9W1T3"/>
<dbReference type="VEuPathDB" id="VectorBase:GBRI003258"/>
<evidence type="ECO:0000313" key="1">
    <source>
        <dbReference type="EnsemblMetazoa" id="GBRI003258-PA"/>
    </source>
</evidence>
<dbReference type="EnsemblMetazoa" id="GBRI003258-RA">
    <property type="protein sequence ID" value="GBRI003258-PA"/>
    <property type="gene ID" value="GBRI003258"/>
</dbReference>
<keyword evidence="2" id="KW-1185">Reference proteome</keyword>
<dbReference type="Proteomes" id="UP000091820">
    <property type="component" value="Unassembled WGS sequence"/>
</dbReference>
<evidence type="ECO:0000313" key="2">
    <source>
        <dbReference type="Proteomes" id="UP000091820"/>
    </source>
</evidence>
<name>A0A1A9W1T3_9MUSC</name>
<sequence>MMTGISTTSCLFTEYVTPKPVFSFIAKAVIIQEVILSGIGLVKLIKLFQFVQARLHIRNDCNRDKFSKLSEVRIDVDPDMSNTYFVLKVELKINTHFLIFQISFIHTKNEHFYTGYHFERSWFGLCDLAIIHEIVIYSPEDFQFKPLCKVKSTSPLPFMSIDFSRYKDGKAIVALPLTGLPYVYFALTATFKEFSVIAKSLTVSISTLNLVSTYKSVESSNCKPSMPLEYTVLYALLQHTREVRLSMNLKV</sequence>
<protein>
    <submittedName>
        <fullName evidence="1">Uncharacterized protein</fullName>
    </submittedName>
</protein>
<reference evidence="2" key="1">
    <citation type="submission" date="2014-03" db="EMBL/GenBank/DDBJ databases">
        <authorList>
            <person name="Aksoy S."/>
            <person name="Warren W."/>
            <person name="Wilson R.K."/>
        </authorList>
    </citation>
    <scope>NUCLEOTIDE SEQUENCE [LARGE SCALE GENOMIC DNA]</scope>
    <source>
        <strain evidence="2">IAEA</strain>
    </source>
</reference>
<accession>A0A1A9W1T3</accession>
<reference evidence="1" key="2">
    <citation type="submission" date="2020-05" db="UniProtKB">
        <authorList>
            <consortium name="EnsemblMetazoa"/>
        </authorList>
    </citation>
    <scope>IDENTIFICATION</scope>
    <source>
        <strain evidence="1">IAEA</strain>
    </source>
</reference>
<proteinExistence type="predicted"/>
<organism evidence="1 2">
    <name type="scientific">Glossina brevipalpis</name>
    <dbReference type="NCBI Taxonomy" id="37001"/>
    <lineage>
        <taxon>Eukaryota</taxon>
        <taxon>Metazoa</taxon>
        <taxon>Ecdysozoa</taxon>
        <taxon>Arthropoda</taxon>
        <taxon>Hexapoda</taxon>
        <taxon>Insecta</taxon>
        <taxon>Pterygota</taxon>
        <taxon>Neoptera</taxon>
        <taxon>Endopterygota</taxon>
        <taxon>Diptera</taxon>
        <taxon>Brachycera</taxon>
        <taxon>Muscomorpha</taxon>
        <taxon>Hippoboscoidea</taxon>
        <taxon>Glossinidae</taxon>
        <taxon>Glossina</taxon>
    </lineage>
</organism>